<gene>
    <name evidence="1" type="ORF">PHYPA_021120</name>
</gene>
<dbReference type="EMBL" id="ABEU02000016">
    <property type="protein sequence ID" value="PNR38009.1"/>
    <property type="molecule type" value="Genomic_DNA"/>
</dbReference>
<sequence length="136" mass="15453">MAHCNSIRTPKSSSIRLQADMNQYPVDKHTYQSLIGGLLYVAVISRLDNFAVNTLSRYCQQPQEEHLIAAKRVLRYLRGIDNVGILFPHRNKLTLVSYVDADYGRDLDTRRPVSGLIQKLDDAPIDWSINKLGDNP</sequence>
<organism evidence="1">
    <name type="scientific">Physcomitrium patens</name>
    <name type="common">Spreading-leaved earth moss</name>
    <name type="synonym">Physcomitrella patens</name>
    <dbReference type="NCBI Taxonomy" id="3218"/>
    <lineage>
        <taxon>Eukaryota</taxon>
        <taxon>Viridiplantae</taxon>
        <taxon>Streptophyta</taxon>
        <taxon>Embryophyta</taxon>
        <taxon>Bryophyta</taxon>
        <taxon>Bryophytina</taxon>
        <taxon>Bryopsida</taxon>
        <taxon>Funariidae</taxon>
        <taxon>Funariales</taxon>
        <taxon>Funariaceae</taxon>
        <taxon>Physcomitrium</taxon>
    </lineage>
</organism>
<dbReference type="PANTHER" id="PTHR11439:SF480">
    <property type="entry name" value="REVERSE TRANSCRIPTASE TY1_COPIA-TYPE DOMAIN-CONTAINING PROTEIN"/>
    <property type="match status" value="1"/>
</dbReference>
<dbReference type="PANTHER" id="PTHR11439">
    <property type="entry name" value="GAG-POL-RELATED RETROTRANSPOSON"/>
    <property type="match status" value="1"/>
</dbReference>
<protein>
    <recommendedName>
        <fullName evidence="4">Reverse transcriptase Ty1/copia-type domain-containing protein</fullName>
    </recommendedName>
</protein>
<keyword evidence="3" id="KW-1185">Reference proteome</keyword>
<dbReference type="InParanoid" id="A0A2K1J922"/>
<evidence type="ECO:0000313" key="2">
    <source>
        <dbReference type="EnsemblPlants" id="PAC:32985074.CDS.1"/>
    </source>
</evidence>
<reference evidence="1 3" key="2">
    <citation type="journal article" date="2018" name="Plant J.">
        <title>The Physcomitrella patens chromosome-scale assembly reveals moss genome structure and evolution.</title>
        <authorList>
            <person name="Lang D."/>
            <person name="Ullrich K.K."/>
            <person name="Murat F."/>
            <person name="Fuchs J."/>
            <person name="Jenkins J."/>
            <person name="Haas F.B."/>
            <person name="Piednoel M."/>
            <person name="Gundlach H."/>
            <person name="Van Bel M."/>
            <person name="Meyberg R."/>
            <person name="Vives C."/>
            <person name="Morata J."/>
            <person name="Symeonidi A."/>
            <person name="Hiss M."/>
            <person name="Muchero W."/>
            <person name="Kamisugi Y."/>
            <person name="Saleh O."/>
            <person name="Blanc G."/>
            <person name="Decker E.L."/>
            <person name="van Gessel N."/>
            <person name="Grimwood J."/>
            <person name="Hayes R.D."/>
            <person name="Graham S.W."/>
            <person name="Gunter L.E."/>
            <person name="McDaniel S.F."/>
            <person name="Hoernstein S.N.W."/>
            <person name="Larsson A."/>
            <person name="Li F.W."/>
            <person name="Perroud P.F."/>
            <person name="Phillips J."/>
            <person name="Ranjan P."/>
            <person name="Rokshar D.S."/>
            <person name="Rothfels C.J."/>
            <person name="Schneider L."/>
            <person name="Shu S."/>
            <person name="Stevenson D.W."/>
            <person name="Thummler F."/>
            <person name="Tillich M."/>
            <person name="Villarreal Aguilar J.C."/>
            <person name="Widiez T."/>
            <person name="Wong G.K."/>
            <person name="Wymore A."/>
            <person name="Zhang Y."/>
            <person name="Zimmer A.D."/>
            <person name="Quatrano R.S."/>
            <person name="Mayer K.F.X."/>
            <person name="Goodstein D."/>
            <person name="Casacuberta J.M."/>
            <person name="Vandepoele K."/>
            <person name="Reski R."/>
            <person name="Cuming A.C."/>
            <person name="Tuskan G.A."/>
            <person name="Maumus F."/>
            <person name="Salse J."/>
            <person name="Schmutz J."/>
            <person name="Rensing S.A."/>
        </authorList>
    </citation>
    <scope>NUCLEOTIDE SEQUENCE [LARGE SCALE GENOMIC DNA]</scope>
    <source>
        <strain evidence="2 3">cv. Gransden 2004</strain>
    </source>
</reference>
<proteinExistence type="predicted"/>
<reference evidence="2" key="3">
    <citation type="submission" date="2020-12" db="UniProtKB">
        <authorList>
            <consortium name="EnsemblPlants"/>
        </authorList>
    </citation>
    <scope>IDENTIFICATION</scope>
</reference>
<dbReference type="AlphaFoldDB" id="A0A2K1J922"/>
<dbReference type="STRING" id="3218.A0A2K1J922"/>
<evidence type="ECO:0008006" key="4">
    <source>
        <dbReference type="Google" id="ProtNLM"/>
    </source>
</evidence>
<dbReference type="Proteomes" id="UP000006727">
    <property type="component" value="Chromosome 16"/>
</dbReference>
<accession>A0A2K1J922</accession>
<evidence type="ECO:0000313" key="3">
    <source>
        <dbReference type="Proteomes" id="UP000006727"/>
    </source>
</evidence>
<reference evidence="1 3" key="1">
    <citation type="journal article" date="2008" name="Science">
        <title>The Physcomitrella genome reveals evolutionary insights into the conquest of land by plants.</title>
        <authorList>
            <person name="Rensing S."/>
            <person name="Lang D."/>
            <person name="Zimmer A."/>
            <person name="Terry A."/>
            <person name="Salamov A."/>
            <person name="Shapiro H."/>
            <person name="Nishiyama T."/>
            <person name="Perroud P.-F."/>
            <person name="Lindquist E."/>
            <person name="Kamisugi Y."/>
            <person name="Tanahashi T."/>
            <person name="Sakakibara K."/>
            <person name="Fujita T."/>
            <person name="Oishi K."/>
            <person name="Shin-I T."/>
            <person name="Kuroki Y."/>
            <person name="Toyoda A."/>
            <person name="Suzuki Y."/>
            <person name="Hashimoto A."/>
            <person name="Yamaguchi K."/>
            <person name="Sugano A."/>
            <person name="Kohara Y."/>
            <person name="Fujiyama A."/>
            <person name="Anterola A."/>
            <person name="Aoki S."/>
            <person name="Ashton N."/>
            <person name="Barbazuk W.B."/>
            <person name="Barker E."/>
            <person name="Bennetzen J."/>
            <person name="Bezanilla M."/>
            <person name="Blankenship R."/>
            <person name="Cho S.H."/>
            <person name="Dutcher S."/>
            <person name="Estelle M."/>
            <person name="Fawcett J.A."/>
            <person name="Gundlach H."/>
            <person name="Hanada K."/>
            <person name="Heyl A."/>
            <person name="Hicks K.A."/>
            <person name="Hugh J."/>
            <person name="Lohr M."/>
            <person name="Mayer K."/>
            <person name="Melkozernov A."/>
            <person name="Murata T."/>
            <person name="Nelson D."/>
            <person name="Pils B."/>
            <person name="Prigge M."/>
            <person name="Reiss B."/>
            <person name="Renner T."/>
            <person name="Rombauts S."/>
            <person name="Rushton P."/>
            <person name="Sanderfoot A."/>
            <person name="Schween G."/>
            <person name="Shiu S.-H."/>
            <person name="Stueber K."/>
            <person name="Theodoulou F.L."/>
            <person name="Tu H."/>
            <person name="Van de Peer Y."/>
            <person name="Verrier P.J."/>
            <person name="Waters E."/>
            <person name="Wood A."/>
            <person name="Yang L."/>
            <person name="Cove D."/>
            <person name="Cuming A."/>
            <person name="Hasebe M."/>
            <person name="Lucas S."/>
            <person name="Mishler D.B."/>
            <person name="Reski R."/>
            <person name="Grigoriev I."/>
            <person name="Quatrano R.S."/>
            <person name="Boore J.L."/>
        </authorList>
    </citation>
    <scope>NUCLEOTIDE SEQUENCE [LARGE SCALE GENOMIC DNA]</scope>
    <source>
        <strain evidence="2 3">cv. Gransden 2004</strain>
    </source>
</reference>
<name>A0A2K1J922_PHYPA</name>
<dbReference type="EnsemblPlants" id="Pp3c16_17250V3.1">
    <property type="protein sequence ID" value="PAC:32985074.CDS.1"/>
    <property type="gene ID" value="Pp3c16_17250"/>
</dbReference>
<evidence type="ECO:0000313" key="1">
    <source>
        <dbReference type="EMBL" id="PNR38009.1"/>
    </source>
</evidence>
<dbReference type="Gramene" id="Pp3c16_17250V3.1">
    <property type="protein sequence ID" value="PAC:32985074.CDS.1"/>
    <property type="gene ID" value="Pp3c16_17250"/>
</dbReference>